<feature type="domain" description="Toxin VasX N-terminal region" evidence="4">
    <location>
        <begin position="24"/>
        <end position="216"/>
    </location>
</feature>
<comment type="caution">
    <text evidence="6">The sequence shown here is derived from an EMBL/GenBank/DDBJ whole genome shotgun (WGS) entry which is preliminary data.</text>
</comment>
<evidence type="ECO:0000313" key="7">
    <source>
        <dbReference type="Proteomes" id="UP000239446"/>
    </source>
</evidence>
<reference evidence="6 7" key="2">
    <citation type="submission" date="2018-02" db="EMBL/GenBank/DDBJ databases">
        <title>Subsurface microbial communities from deep shales in Ohio and West Virginia, USA.</title>
        <authorList>
            <person name="Wrighton K."/>
        </authorList>
    </citation>
    <scope>NUCLEOTIDE SEQUENCE [LARGE SCALE GENOMIC DNA]</scope>
    <source>
        <strain evidence="6 7">UTICA-S1B9</strain>
    </source>
</reference>
<evidence type="ECO:0000256" key="2">
    <source>
        <dbReference type="SAM" id="MobiDB-lite"/>
    </source>
</evidence>
<evidence type="ECO:0000313" key="5">
    <source>
        <dbReference type="EMBL" id="PPK50832.1"/>
    </source>
</evidence>
<dbReference type="Proteomes" id="UP000239648">
    <property type="component" value="Unassembled WGS sequence"/>
</dbReference>
<evidence type="ECO:0000259" key="4">
    <source>
        <dbReference type="Pfam" id="PF20249"/>
    </source>
</evidence>
<evidence type="ECO:0000256" key="1">
    <source>
        <dbReference type="SAM" id="Coils"/>
    </source>
</evidence>
<dbReference type="EMBL" id="PTIU01000018">
    <property type="protein sequence ID" value="PPK54146.1"/>
    <property type="molecule type" value="Genomic_DNA"/>
</dbReference>
<dbReference type="OrthoDB" id="6178961at2"/>
<keyword evidence="3" id="KW-0812">Transmembrane</keyword>
<feature type="transmembrane region" description="Helical" evidence="3">
    <location>
        <begin position="970"/>
        <end position="988"/>
    </location>
</feature>
<evidence type="ECO:0000313" key="8">
    <source>
        <dbReference type="Proteomes" id="UP000239648"/>
    </source>
</evidence>
<organism evidence="6 7">
    <name type="scientific">Marinobacter persicus</name>
    <dbReference type="NCBI Taxonomy" id="930118"/>
    <lineage>
        <taxon>Bacteria</taxon>
        <taxon>Pseudomonadati</taxon>
        <taxon>Pseudomonadota</taxon>
        <taxon>Gammaproteobacteria</taxon>
        <taxon>Pseudomonadales</taxon>
        <taxon>Marinobacteraceae</taxon>
        <taxon>Marinobacter</taxon>
    </lineage>
</organism>
<name>A0A2S6G4V5_9GAMM</name>
<feature type="transmembrane region" description="Helical" evidence="3">
    <location>
        <begin position="942"/>
        <end position="964"/>
    </location>
</feature>
<dbReference type="CDD" id="cd20707">
    <property type="entry name" value="MIX_III"/>
    <property type="match status" value="1"/>
</dbReference>
<dbReference type="InterPro" id="IPR048126">
    <property type="entry name" value="Toxin_VasX"/>
</dbReference>
<keyword evidence="3" id="KW-0472">Membrane</keyword>
<feature type="compositionally biased region" description="Basic and acidic residues" evidence="2">
    <location>
        <begin position="355"/>
        <end position="377"/>
    </location>
</feature>
<keyword evidence="8" id="KW-1185">Reference proteome</keyword>
<dbReference type="NCBIfam" id="NF041559">
    <property type="entry name" value="BTH_I2691_fam"/>
    <property type="match status" value="1"/>
</dbReference>
<proteinExistence type="predicted"/>
<evidence type="ECO:0000256" key="3">
    <source>
        <dbReference type="SAM" id="Phobius"/>
    </source>
</evidence>
<dbReference type="RefSeq" id="WP_146082709.1">
    <property type="nucleotide sequence ID" value="NZ_PTIT01000019.1"/>
</dbReference>
<keyword evidence="1" id="KW-0175">Coiled coil</keyword>
<sequence>MATASRMNAHAAAGETAGASSERCKFCERKGLPILPVRYAVCQRNDRNSGIPELDEARVREFTDIMLDQSLDENGNRVAREVPADIRNEIAESTDSQVNKYILRQLRQGYLYFYDQDNPHGMYWYAYAITSDGKFYKFPVARPEALDDIRFPEACKNKANDALHASLVTLPDPDNSGTLYYAYSEHAWSIDHIHRIGSDPAWREAHMQKVDIQGWVNGQSQPFAYGTDELDKVAEYSDGADDQGTQFWSSGPRRELYSREDLKEAMDLRLDHAASRYQGKGLILAVKDEAGIIDELNAYRHQALAEVEDFLCESDGNRRKLLCKQAIDAFKENFAQNYTASQKKSLDEAVDKARAERDAFEDKSHSGDDVSRRERAQAQRTRNQLNQAVREAEAEREEFLLEQQRGAEERALQKRQLQADIEELKRLKAEREKTLARRAASSDVMVARAAEVAQQDPFYDNEIQRKQLLLNSIKSEAERMAEKHAAQLDELYDTKTLKDFTDHHEKQTRVCQALLALHDSDYVLWVKHHLADLIGRYSHTDYWMGLGLSGMLANTLRGGILSPASGSLWQSIAETMMAEGSIILAALFSNNAELISRARDTMSSVPAGNQLSADTLAAWGDRFGTLQASTLKLDYRQPSSDDLINRLRPIQGQLASTIGNAIATLVTQDLVSGSANDTKPTLRRFMHLEQLVFMSDPDVQKGEAPPATLIEVTLTMAQYAHWQRQIVQHYQNSTNNKGADTERAMPSFGSSGGNFSAPMGENGVVVTVTIPCFGLDQETVQRLVANSAPGDSYDAEQAQQQWADLAKSARDIAGKIAGSGSYGKLLAFGLTAWNLLLAVDQELLAEENHGADWNRLLSSAVSLLSAGMGAAQGYQTIRAASLGSGAEGALGRLVNASAWKLGGGLLGVASGTLSIWDGMRKLTESSRARQVGQSLTADNQKIMGGFGVVSGISTLLVIGAGVVVGLAVGLFFGILALLLGAWLVTLVAPSVQMWIDRSLVGHHSSQVQPFEDLASEQSSLEMVFEGLVVELSWEPAAPDPTKYFDSTSSGGGMLGFSLDSEARREEEERVADLVRINLKVRVPKLDCMELVLQCVPREKRLGAVFDWTYQKSRSSETLIFGDGSSSLPGSESERRPEFTLKDKAYETEWSQIYSKNALSQLVDLTIRFTSTDTNSFSRDLLTMQLENPESEPETPE</sequence>
<accession>A0A2S6G4V5</accession>
<dbReference type="Pfam" id="PF20249">
    <property type="entry name" value="VasX_N"/>
    <property type="match status" value="1"/>
</dbReference>
<feature type="region of interest" description="Disordered" evidence="2">
    <location>
        <begin position="355"/>
        <end position="389"/>
    </location>
</feature>
<dbReference type="InterPro" id="IPR046864">
    <property type="entry name" value="VasX_N"/>
</dbReference>
<feature type="coiled-coil region" evidence="1">
    <location>
        <begin position="463"/>
        <end position="494"/>
    </location>
</feature>
<dbReference type="Proteomes" id="UP000239446">
    <property type="component" value="Unassembled WGS sequence"/>
</dbReference>
<dbReference type="AlphaFoldDB" id="A0A2S6G4V5"/>
<keyword evidence="3" id="KW-1133">Transmembrane helix</keyword>
<dbReference type="EMBL" id="PTIT01000019">
    <property type="protein sequence ID" value="PPK50832.1"/>
    <property type="molecule type" value="Genomic_DNA"/>
</dbReference>
<gene>
    <name evidence="6" type="ORF">B0H24_10183</name>
    <name evidence="5" type="ORF">BY455_1193</name>
</gene>
<reference evidence="5 8" key="1">
    <citation type="submission" date="2018-02" db="EMBL/GenBank/DDBJ databases">
        <title>Deep subsurface shale carbon reservoir microbial communities from Ohio and West Virginia, USA.</title>
        <authorList>
            <person name="Wrighton K."/>
        </authorList>
    </citation>
    <scope>NUCLEOTIDE SEQUENCE [LARGE SCALE GENOMIC DNA]</scope>
    <source>
        <strain evidence="5 8">UTICA-S1B6</strain>
    </source>
</reference>
<evidence type="ECO:0000313" key="6">
    <source>
        <dbReference type="EMBL" id="PPK54146.1"/>
    </source>
</evidence>
<protein>
    <recommendedName>
        <fullName evidence="4">Toxin VasX N-terminal region domain-containing protein</fullName>
    </recommendedName>
</protein>